<comment type="similarity">
    <text evidence="1">Belongs to the short-chain dehydrogenases/reductases (SDR) family.</text>
</comment>
<dbReference type="EMBL" id="BAABHB010000003">
    <property type="protein sequence ID" value="GAA4404995.1"/>
    <property type="molecule type" value="Genomic_DNA"/>
</dbReference>
<gene>
    <name evidence="3" type="primary">fabG_4</name>
    <name evidence="3" type="ORF">GCM10023187_22970</name>
</gene>
<protein>
    <submittedName>
        <fullName evidence="3">3-oxoacyl-[acyl-carrier-protein] reductase</fullName>
    </submittedName>
</protein>
<dbReference type="PANTHER" id="PTHR42760:SF133">
    <property type="entry name" value="3-OXOACYL-[ACYL-CARRIER-PROTEIN] REDUCTASE"/>
    <property type="match status" value="1"/>
</dbReference>
<dbReference type="RefSeq" id="WP_345267131.1">
    <property type="nucleotide sequence ID" value="NZ_BAABHB010000003.1"/>
</dbReference>
<keyword evidence="2" id="KW-0560">Oxidoreductase</keyword>
<sequence length="250" mass="27105">MRKKVIVLGGSSGIGKATAERFAREGWQVLLTGIDPAQYEETRQNLPGEGHQALRLDARSSTDIQRLTETVERDFGRIDAFINSIGIAQNLPVVGSDFQAWDTALQVMLYGSVHLCRALVPLLNNGGRIIHITSIHHHRVAFGSSAYGMAKAALTQLTRSLAIELAPRNILANAIAPGFVDTPLSIKADGQNELASEWFTDNYIRYDHLPLKRAAQPEEIAGVAWFLAGPDAGYITGSVLTVDGGLTITF</sequence>
<dbReference type="CDD" id="cd05233">
    <property type="entry name" value="SDR_c"/>
    <property type="match status" value="1"/>
</dbReference>
<dbReference type="Proteomes" id="UP001500936">
    <property type="component" value="Unassembled WGS sequence"/>
</dbReference>
<dbReference type="InterPro" id="IPR036291">
    <property type="entry name" value="NAD(P)-bd_dom_sf"/>
</dbReference>
<organism evidence="3 4">
    <name type="scientific">Nibrella viscosa</name>
    <dbReference type="NCBI Taxonomy" id="1084524"/>
    <lineage>
        <taxon>Bacteria</taxon>
        <taxon>Pseudomonadati</taxon>
        <taxon>Bacteroidota</taxon>
        <taxon>Cytophagia</taxon>
        <taxon>Cytophagales</taxon>
        <taxon>Spirosomataceae</taxon>
        <taxon>Nibrella</taxon>
    </lineage>
</organism>
<dbReference type="PANTHER" id="PTHR42760">
    <property type="entry name" value="SHORT-CHAIN DEHYDROGENASES/REDUCTASES FAMILY MEMBER"/>
    <property type="match status" value="1"/>
</dbReference>
<dbReference type="Pfam" id="PF13561">
    <property type="entry name" value="adh_short_C2"/>
    <property type="match status" value="1"/>
</dbReference>
<dbReference type="PRINTS" id="PR00081">
    <property type="entry name" value="GDHRDH"/>
</dbReference>
<name>A0ABP8KDW7_9BACT</name>
<dbReference type="PRINTS" id="PR00080">
    <property type="entry name" value="SDRFAMILY"/>
</dbReference>
<dbReference type="PROSITE" id="PS00061">
    <property type="entry name" value="ADH_SHORT"/>
    <property type="match status" value="1"/>
</dbReference>
<dbReference type="InterPro" id="IPR002347">
    <property type="entry name" value="SDR_fam"/>
</dbReference>
<reference evidence="4" key="1">
    <citation type="journal article" date="2019" name="Int. J. Syst. Evol. Microbiol.">
        <title>The Global Catalogue of Microorganisms (GCM) 10K type strain sequencing project: providing services to taxonomists for standard genome sequencing and annotation.</title>
        <authorList>
            <consortium name="The Broad Institute Genomics Platform"/>
            <consortium name="The Broad Institute Genome Sequencing Center for Infectious Disease"/>
            <person name="Wu L."/>
            <person name="Ma J."/>
        </authorList>
    </citation>
    <scope>NUCLEOTIDE SEQUENCE [LARGE SCALE GENOMIC DNA]</scope>
    <source>
        <strain evidence="4">JCM 17925</strain>
    </source>
</reference>
<accession>A0ABP8KDW7</accession>
<keyword evidence="4" id="KW-1185">Reference proteome</keyword>
<evidence type="ECO:0000313" key="4">
    <source>
        <dbReference type="Proteomes" id="UP001500936"/>
    </source>
</evidence>
<evidence type="ECO:0000313" key="3">
    <source>
        <dbReference type="EMBL" id="GAA4404995.1"/>
    </source>
</evidence>
<evidence type="ECO:0000256" key="1">
    <source>
        <dbReference type="ARBA" id="ARBA00006484"/>
    </source>
</evidence>
<dbReference type="Gene3D" id="3.40.50.720">
    <property type="entry name" value="NAD(P)-binding Rossmann-like Domain"/>
    <property type="match status" value="1"/>
</dbReference>
<evidence type="ECO:0000256" key="2">
    <source>
        <dbReference type="ARBA" id="ARBA00023002"/>
    </source>
</evidence>
<dbReference type="SUPFAM" id="SSF51735">
    <property type="entry name" value="NAD(P)-binding Rossmann-fold domains"/>
    <property type="match status" value="1"/>
</dbReference>
<dbReference type="InterPro" id="IPR020904">
    <property type="entry name" value="Sc_DH/Rdtase_CS"/>
</dbReference>
<proteinExistence type="inferred from homology"/>
<comment type="caution">
    <text evidence="3">The sequence shown here is derived from an EMBL/GenBank/DDBJ whole genome shotgun (WGS) entry which is preliminary data.</text>
</comment>